<keyword evidence="1" id="KW-0812">Transmembrane</keyword>
<feature type="domain" description="CS" evidence="2">
    <location>
        <begin position="40"/>
        <end position="138"/>
    </location>
</feature>
<dbReference type="Gene3D" id="2.60.40.790">
    <property type="match status" value="1"/>
</dbReference>
<proteinExistence type="predicted"/>
<dbReference type="GO" id="GO:0005737">
    <property type="term" value="C:cytoplasm"/>
    <property type="evidence" value="ECO:0007669"/>
    <property type="project" value="TreeGrafter"/>
</dbReference>
<name>A0A7S4C070_CHRCT</name>
<dbReference type="InterPro" id="IPR008978">
    <property type="entry name" value="HSP20-like_chaperone"/>
</dbReference>
<accession>A0A7S4C070</accession>
<evidence type="ECO:0000256" key="1">
    <source>
        <dbReference type="SAM" id="Phobius"/>
    </source>
</evidence>
<dbReference type="PANTHER" id="PTHR12356">
    <property type="entry name" value="NUCLEAR MOVEMENT PROTEIN NUDC"/>
    <property type="match status" value="1"/>
</dbReference>
<dbReference type="PANTHER" id="PTHR12356:SF18">
    <property type="entry name" value="NUDC DOMAIN-CONTAINING PROTEIN 2"/>
    <property type="match status" value="1"/>
</dbReference>
<dbReference type="SUPFAM" id="SSF49764">
    <property type="entry name" value="HSP20-like chaperones"/>
    <property type="match status" value="1"/>
</dbReference>
<sequence length="143" mass="16001">MATSPQHSESGPLLILGLVTLLSAELVLLYLLFKKCRKQAPVVEVGWTQDLNCVEIDVPFPAGACSRDVDCKIKSGSIFLAIKGQAQPIFDNKVFFKAVQPEDSNWQLWPVAPKDPNEVRHIKISLVKKEEKIWKSPFGDKEL</sequence>
<dbReference type="GO" id="GO:0006457">
    <property type="term" value="P:protein folding"/>
    <property type="evidence" value="ECO:0007669"/>
    <property type="project" value="TreeGrafter"/>
</dbReference>
<gene>
    <name evidence="3" type="ORF">PCAR00345_LOCUS35544</name>
</gene>
<dbReference type="GO" id="GO:0051082">
    <property type="term" value="F:unfolded protein binding"/>
    <property type="evidence" value="ECO:0007669"/>
    <property type="project" value="TreeGrafter"/>
</dbReference>
<evidence type="ECO:0000259" key="2">
    <source>
        <dbReference type="PROSITE" id="PS51203"/>
    </source>
</evidence>
<dbReference type="Pfam" id="PF04969">
    <property type="entry name" value="CS"/>
    <property type="match status" value="1"/>
</dbReference>
<reference evidence="3" key="1">
    <citation type="submission" date="2021-01" db="EMBL/GenBank/DDBJ databases">
        <authorList>
            <person name="Corre E."/>
            <person name="Pelletier E."/>
            <person name="Niang G."/>
            <person name="Scheremetjew M."/>
            <person name="Finn R."/>
            <person name="Kale V."/>
            <person name="Holt S."/>
            <person name="Cochrane G."/>
            <person name="Meng A."/>
            <person name="Brown T."/>
            <person name="Cohen L."/>
        </authorList>
    </citation>
    <scope>NUCLEOTIDE SEQUENCE</scope>
    <source>
        <strain evidence="3">CCMP645</strain>
    </source>
</reference>
<keyword evidence="1" id="KW-1133">Transmembrane helix</keyword>
<dbReference type="InterPro" id="IPR007052">
    <property type="entry name" value="CS_dom"/>
</dbReference>
<evidence type="ECO:0000313" key="3">
    <source>
        <dbReference type="EMBL" id="CAE0782841.1"/>
    </source>
</evidence>
<dbReference type="AlphaFoldDB" id="A0A7S4C070"/>
<organism evidence="3">
    <name type="scientific">Chrysotila carterae</name>
    <name type="common">Marine alga</name>
    <name type="synonym">Syracosphaera carterae</name>
    <dbReference type="NCBI Taxonomy" id="13221"/>
    <lineage>
        <taxon>Eukaryota</taxon>
        <taxon>Haptista</taxon>
        <taxon>Haptophyta</taxon>
        <taxon>Prymnesiophyceae</taxon>
        <taxon>Isochrysidales</taxon>
        <taxon>Isochrysidaceae</taxon>
        <taxon>Chrysotila</taxon>
    </lineage>
</organism>
<feature type="transmembrane region" description="Helical" evidence="1">
    <location>
        <begin position="12"/>
        <end position="33"/>
    </location>
</feature>
<dbReference type="InterPro" id="IPR037898">
    <property type="entry name" value="NudC_fam"/>
</dbReference>
<protein>
    <recommendedName>
        <fullName evidence="2">CS domain-containing protein</fullName>
    </recommendedName>
</protein>
<dbReference type="CDD" id="cd06467">
    <property type="entry name" value="p23_NUDC_like"/>
    <property type="match status" value="1"/>
</dbReference>
<dbReference type="EMBL" id="HBIZ01055768">
    <property type="protein sequence ID" value="CAE0782841.1"/>
    <property type="molecule type" value="Transcribed_RNA"/>
</dbReference>
<dbReference type="PROSITE" id="PS51203">
    <property type="entry name" value="CS"/>
    <property type="match status" value="1"/>
</dbReference>
<keyword evidence="1" id="KW-0472">Membrane</keyword>